<reference evidence="1" key="1">
    <citation type="submission" date="2015-11" db="EMBL/GenBank/DDBJ databases">
        <title>De novo transcriptome assembly of four potential Pierce s Disease insect vectors from Arizona vineyards.</title>
        <authorList>
            <person name="Tassone E.E."/>
        </authorList>
    </citation>
    <scope>NUCLEOTIDE SEQUENCE</scope>
</reference>
<protein>
    <submittedName>
        <fullName evidence="1">Uncharacterized protein</fullName>
    </submittedName>
</protein>
<evidence type="ECO:0000313" key="1">
    <source>
        <dbReference type="EMBL" id="JAT05088.1"/>
    </source>
</evidence>
<accession>A0A1B6K0V4</accession>
<organism evidence="1">
    <name type="scientific">Homalodisca liturata</name>
    <dbReference type="NCBI Taxonomy" id="320908"/>
    <lineage>
        <taxon>Eukaryota</taxon>
        <taxon>Metazoa</taxon>
        <taxon>Ecdysozoa</taxon>
        <taxon>Arthropoda</taxon>
        <taxon>Hexapoda</taxon>
        <taxon>Insecta</taxon>
        <taxon>Pterygota</taxon>
        <taxon>Neoptera</taxon>
        <taxon>Paraneoptera</taxon>
        <taxon>Hemiptera</taxon>
        <taxon>Auchenorrhyncha</taxon>
        <taxon>Membracoidea</taxon>
        <taxon>Cicadellidae</taxon>
        <taxon>Cicadellinae</taxon>
        <taxon>Proconiini</taxon>
        <taxon>Homalodisca</taxon>
    </lineage>
</organism>
<dbReference type="AlphaFoldDB" id="A0A1B6K0V4"/>
<gene>
    <name evidence="1" type="ORF">g.19202</name>
</gene>
<sequence length="118" mass="13762">MILKVNLKRYKRNQAIGTSLAFTCKQKKNKYKIAIVVECKVVYRIDTGTFSQVTEPNYTHQNMMLIEMEKGASVKLFRIRDNDKLLSKHLGDDCRKLESSIFLSSKEILKYRRNVSRG</sequence>
<dbReference type="EMBL" id="GECU01002619">
    <property type="protein sequence ID" value="JAT05088.1"/>
    <property type="molecule type" value="Transcribed_RNA"/>
</dbReference>
<proteinExistence type="predicted"/>
<name>A0A1B6K0V4_9HEMI</name>